<dbReference type="AlphaFoldDB" id="A0A4Y9RZ50"/>
<keyword evidence="2" id="KW-1185">Reference proteome</keyword>
<proteinExistence type="predicted"/>
<dbReference type="RefSeq" id="WP_135193815.1">
    <property type="nucleotide sequence ID" value="NZ_SPVH01000002.1"/>
</dbReference>
<comment type="caution">
    <text evidence="1">The sequence shown here is derived from an EMBL/GenBank/DDBJ whole genome shotgun (WGS) entry which is preliminary data.</text>
</comment>
<dbReference type="Proteomes" id="UP000298216">
    <property type="component" value="Unassembled WGS sequence"/>
</dbReference>
<dbReference type="EMBL" id="SPVH01000002">
    <property type="protein sequence ID" value="TFW14430.1"/>
    <property type="molecule type" value="Genomic_DNA"/>
</dbReference>
<organism evidence="1 2">
    <name type="scientific">Brevundimonas intermedia</name>
    <dbReference type="NCBI Taxonomy" id="74315"/>
    <lineage>
        <taxon>Bacteria</taxon>
        <taxon>Pseudomonadati</taxon>
        <taxon>Pseudomonadota</taxon>
        <taxon>Alphaproteobacteria</taxon>
        <taxon>Caulobacterales</taxon>
        <taxon>Caulobacteraceae</taxon>
        <taxon>Brevundimonas</taxon>
    </lineage>
</organism>
<gene>
    <name evidence="1" type="ORF">EGY25_04350</name>
</gene>
<evidence type="ECO:0000313" key="2">
    <source>
        <dbReference type="Proteomes" id="UP000298216"/>
    </source>
</evidence>
<reference evidence="1 2" key="1">
    <citation type="submission" date="2019-03" db="EMBL/GenBank/DDBJ databases">
        <title>Draft genome of Brevundimonas sp. a heavy metal resistant soil bacteria.</title>
        <authorList>
            <person name="Soto J."/>
        </authorList>
    </citation>
    <scope>NUCLEOTIDE SEQUENCE [LARGE SCALE GENOMIC DNA]</scope>
    <source>
        <strain evidence="1 2">B-10</strain>
    </source>
</reference>
<sequence length="143" mass="14941">MSSHREQVVVALVAALKAALPNAEVERDAPWPTRSSPGGLIIVRDGDPGQPEQTFSPSAFTYQHPIPVEFFSPDGAGDRHALLDAMLITAGAAIVADRSLGGLCNWLEATAPAPEDIVSSGSQPLRAAVVNIVAEYTTSNPLA</sequence>
<protein>
    <recommendedName>
        <fullName evidence="3">Acyl-CoA transferase</fullName>
    </recommendedName>
</protein>
<evidence type="ECO:0008006" key="3">
    <source>
        <dbReference type="Google" id="ProtNLM"/>
    </source>
</evidence>
<name>A0A4Y9RZ50_9CAUL</name>
<accession>A0A4Y9RZ50</accession>
<dbReference type="OrthoDB" id="7205837at2"/>
<evidence type="ECO:0000313" key="1">
    <source>
        <dbReference type="EMBL" id="TFW14430.1"/>
    </source>
</evidence>